<evidence type="ECO:0000256" key="6">
    <source>
        <dbReference type="RuleBase" id="RU361157"/>
    </source>
</evidence>
<dbReference type="Pfam" id="PF01061">
    <property type="entry name" value="ABC2_membrane"/>
    <property type="match status" value="1"/>
</dbReference>
<comment type="subcellular location">
    <subcellularLocation>
        <location evidence="6">Cell membrane</location>
        <topology evidence="6">Multi-pass membrane protein</topology>
    </subcellularLocation>
    <subcellularLocation>
        <location evidence="1">Membrane</location>
        <topology evidence="1">Multi-pass membrane protein</topology>
    </subcellularLocation>
</comment>
<accession>A0ABR8UQG4</accession>
<keyword evidence="4 6" id="KW-0472">Membrane</keyword>
<reference evidence="8 9" key="1">
    <citation type="submission" date="2020-08" db="EMBL/GenBank/DDBJ databases">
        <title>A Genomic Blueprint of the Chicken Gut Microbiome.</title>
        <authorList>
            <person name="Gilroy R."/>
            <person name="Ravi A."/>
            <person name="Getino M."/>
            <person name="Pursley I."/>
            <person name="Horton D.L."/>
            <person name="Alikhan N.-F."/>
            <person name="Baker D."/>
            <person name="Gharbi K."/>
            <person name="Hall N."/>
            <person name="Watson M."/>
            <person name="Adriaenssens E.M."/>
            <person name="Foster-Nyarko E."/>
            <person name="Jarju S."/>
            <person name="Secka A."/>
            <person name="Antonio M."/>
            <person name="Oren A."/>
            <person name="Chaudhuri R."/>
            <person name="La Ragione R.M."/>
            <person name="Hildebrand F."/>
            <person name="Pallen M.J."/>
        </authorList>
    </citation>
    <scope>NUCLEOTIDE SEQUENCE [LARGE SCALE GENOMIC DNA]</scope>
    <source>
        <strain evidence="8 9">Sa2CUA1</strain>
    </source>
</reference>
<evidence type="ECO:0000256" key="1">
    <source>
        <dbReference type="ARBA" id="ARBA00004141"/>
    </source>
</evidence>
<keyword evidence="6" id="KW-0813">Transport</keyword>
<organism evidence="8 9">
    <name type="scientific">Arthrobacter gallicola</name>
    <dbReference type="NCBI Taxonomy" id="2762225"/>
    <lineage>
        <taxon>Bacteria</taxon>
        <taxon>Bacillati</taxon>
        <taxon>Actinomycetota</taxon>
        <taxon>Actinomycetes</taxon>
        <taxon>Micrococcales</taxon>
        <taxon>Micrococcaceae</taxon>
        <taxon>Arthrobacter</taxon>
    </lineage>
</organism>
<dbReference type="InterPro" id="IPR000412">
    <property type="entry name" value="ABC_2_transport"/>
</dbReference>
<feature type="transmembrane region" description="Helical" evidence="6">
    <location>
        <begin position="20"/>
        <end position="39"/>
    </location>
</feature>
<keyword evidence="2 6" id="KW-0812">Transmembrane</keyword>
<dbReference type="Proteomes" id="UP000609874">
    <property type="component" value="Unassembled WGS sequence"/>
</dbReference>
<keyword evidence="9" id="KW-1185">Reference proteome</keyword>
<keyword evidence="6" id="KW-1003">Cell membrane</keyword>
<name>A0ABR8UQG4_9MICC</name>
<evidence type="ECO:0000256" key="4">
    <source>
        <dbReference type="ARBA" id="ARBA00023136"/>
    </source>
</evidence>
<dbReference type="InterPro" id="IPR013525">
    <property type="entry name" value="ABC2_TM"/>
</dbReference>
<sequence length="295" mass="31803">MNAIMDLTARNLRLFFRDRLGVFFSLVSALVIFLLYTLFLGNLQTEGLGQSFPQATSAEIKGFVDSWMFAGILGITSITTALGAMNVFVEDSGSGRFRDFLVSPIQRGKLILGYLLSATLISLIMTALVFIVSLVYLYTVSDVVLGAEQLLRICGYLVLSCIAFAALSAFVVSFIRTAGAYSALSTIVGTVLGFLAGSYIPVGNFPEGVRTFVSALPFMQSSMLLRQEMTADTLPAMTGGQAAATAELQDVFGITAQVGDWQVGTGYVLFSLVAMAVLFTLLATMRIRRRIHVQA</sequence>
<feature type="transmembrane region" description="Helical" evidence="6">
    <location>
        <begin position="179"/>
        <end position="200"/>
    </location>
</feature>
<feature type="transmembrane region" description="Helical" evidence="6">
    <location>
        <begin position="67"/>
        <end position="89"/>
    </location>
</feature>
<feature type="transmembrane region" description="Helical" evidence="6">
    <location>
        <begin position="267"/>
        <end position="285"/>
    </location>
</feature>
<keyword evidence="5" id="KW-0046">Antibiotic resistance</keyword>
<gene>
    <name evidence="8" type="ORF">H9639_04780</name>
</gene>
<dbReference type="InterPro" id="IPR051784">
    <property type="entry name" value="Nod_factor_ABC_transporter"/>
</dbReference>
<evidence type="ECO:0000313" key="8">
    <source>
        <dbReference type="EMBL" id="MBD7994607.1"/>
    </source>
</evidence>
<dbReference type="PIRSF" id="PIRSF006648">
    <property type="entry name" value="DrrB"/>
    <property type="match status" value="1"/>
</dbReference>
<dbReference type="PROSITE" id="PS51012">
    <property type="entry name" value="ABC_TM2"/>
    <property type="match status" value="1"/>
</dbReference>
<dbReference type="PANTHER" id="PTHR43229">
    <property type="entry name" value="NODULATION PROTEIN J"/>
    <property type="match status" value="1"/>
</dbReference>
<feature type="transmembrane region" description="Helical" evidence="6">
    <location>
        <begin position="150"/>
        <end position="172"/>
    </location>
</feature>
<evidence type="ECO:0000259" key="7">
    <source>
        <dbReference type="PROSITE" id="PS51012"/>
    </source>
</evidence>
<feature type="transmembrane region" description="Helical" evidence="6">
    <location>
        <begin position="110"/>
        <end position="138"/>
    </location>
</feature>
<keyword evidence="3 6" id="KW-1133">Transmembrane helix</keyword>
<dbReference type="RefSeq" id="WP_191807001.1">
    <property type="nucleotide sequence ID" value="NZ_JACSQD010000002.1"/>
</dbReference>
<comment type="similarity">
    <text evidence="6">Belongs to the ABC-2 integral membrane protein family.</text>
</comment>
<dbReference type="EMBL" id="JACSQD010000002">
    <property type="protein sequence ID" value="MBD7994607.1"/>
    <property type="molecule type" value="Genomic_DNA"/>
</dbReference>
<comment type="caution">
    <text evidence="8">The sequence shown here is derived from an EMBL/GenBank/DDBJ whole genome shotgun (WGS) entry which is preliminary data.</text>
</comment>
<protein>
    <recommendedName>
        <fullName evidence="6">Transport permease protein</fullName>
    </recommendedName>
</protein>
<evidence type="ECO:0000313" key="9">
    <source>
        <dbReference type="Proteomes" id="UP000609874"/>
    </source>
</evidence>
<evidence type="ECO:0000256" key="2">
    <source>
        <dbReference type="ARBA" id="ARBA00022692"/>
    </source>
</evidence>
<dbReference type="InterPro" id="IPR047817">
    <property type="entry name" value="ABC2_TM_bact-type"/>
</dbReference>
<evidence type="ECO:0000256" key="5">
    <source>
        <dbReference type="ARBA" id="ARBA00023251"/>
    </source>
</evidence>
<feature type="domain" description="ABC transmembrane type-2" evidence="7">
    <location>
        <begin position="20"/>
        <end position="290"/>
    </location>
</feature>
<dbReference type="PANTHER" id="PTHR43229:SF2">
    <property type="entry name" value="NODULATION PROTEIN J"/>
    <property type="match status" value="1"/>
</dbReference>
<evidence type="ECO:0000256" key="3">
    <source>
        <dbReference type="ARBA" id="ARBA00022989"/>
    </source>
</evidence>
<proteinExistence type="inferred from homology"/>